<sequence length="106" mass="11649">MSLRGSGVEIRAHRGGGRPGGHGRMRFATSNYRFGMDVSLHAVSSNRSVCSTPIRPFPRALVDLLFRSDNPFARLRATTWKAVARSWAGSGVVWPQRVPTQPLECA</sequence>
<proteinExistence type="predicted"/>
<protein>
    <submittedName>
        <fullName evidence="2">Uncharacterized protein</fullName>
    </submittedName>
</protein>
<dbReference type="Proteomes" id="UP000009235">
    <property type="component" value="Chromosome"/>
</dbReference>
<accession>F6EJ08</accession>
<organism evidence="2 3">
    <name type="scientific">Hoyosella subflava (strain DSM 45089 / JCM 17490 / NBRC 109087 / DQS3-9A1)</name>
    <name type="common">Amycolicicoccus subflavus</name>
    <dbReference type="NCBI Taxonomy" id="443218"/>
    <lineage>
        <taxon>Bacteria</taxon>
        <taxon>Bacillati</taxon>
        <taxon>Actinomycetota</taxon>
        <taxon>Actinomycetes</taxon>
        <taxon>Mycobacteriales</taxon>
        <taxon>Hoyosellaceae</taxon>
        <taxon>Hoyosella</taxon>
    </lineage>
</organism>
<evidence type="ECO:0000256" key="1">
    <source>
        <dbReference type="SAM" id="MobiDB-lite"/>
    </source>
</evidence>
<name>F6EJ08_HOYSD</name>
<dbReference type="KEGG" id="asd:AS9A_2793"/>
<feature type="region of interest" description="Disordered" evidence="1">
    <location>
        <begin position="1"/>
        <end position="24"/>
    </location>
</feature>
<feature type="compositionally biased region" description="Basic residues" evidence="1">
    <location>
        <begin position="13"/>
        <end position="24"/>
    </location>
</feature>
<dbReference type="AlphaFoldDB" id="F6EJ08"/>
<evidence type="ECO:0000313" key="3">
    <source>
        <dbReference type="Proteomes" id="UP000009235"/>
    </source>
</evidence>
<dbReference type="STRING" id="443218.AS9A_2793"/>
<evidence type="ECO:0000313" key="2">
    <source>
        <dbReference type="EMBL" id="AEF41240.1"/>
    </source>
</evidence>
<gene>
    <name evidence="2" type="ordered locus">AS9A_2793</name>
</gene>
<dbReference type="HOGENOM" id="CLU_2217490_0_0_11"/>
<dbReference type="EMBL" id="CP002786">
    <property type="protein sequence ID" value="AEF41240.1"/>
    <property type="molecule type" value="Genomic_DNA"/>
</dbReference>
<reference evidence="2 3" key="1">
    <citation type="journal article" date="2011" name="J. Bacteriol.">
        <title>Complete genome sequence of Amycolicicoccus subflavus DQS3-9A1T, an actinomycete isolated from crude oil-polluted soil.</title>
        <authorList>
            <person name="Cai M."/>
            <person name="Chen W.M."/>
            <person name="Nie Y."/>
            <person name="Chi C.Q."/>
            <person name="Wang Y.N."/>
            <person name="Tang Y.Q."/>
            <person name="Li G.Y."/>
            <person name="Wu X.L."/>
        </authorList>
    </citation>
    <scope>NUCLEOTIDE SEQUENCE [LARGE SCALE GENOMIC DNA]</scope>
    <source>
        <strain evidence="3">DSM 45089 / DQS3-9A1</strain>
    </source>
</reference>
<keyword evidence="3" id="KW-1185">Reference proteome</keyword>